<dbReference type="STRING" id="1197717.BED41_01035"/>
<dbReference type="KEGG" id="cpor:BED41_01035"/>
<keyword evidence="2" id="KW-1185">Reference proteome</keyword>
<dbReference type="SUPFAM" id="SSF53187">
    <property type="entry name" value="Zn-dependent exopeptidases"/>
    <property type="match status" value="1"/>
</dbReference>
<reference evidence="1" key="1">
    <citation type="submission" date="2016-08" db="EMBL/GenBank/DDBJ databases">
        <title>Complete genome of Cloacibacillus porcorum.</title>
        <authorList>
            <person name="Looft T."/>
            <person name="Bayles D.O."/>
            <person name="Alt D.P."/>
        </authorList>
    </citation>
    <scope>NUCLEOTIDE SEQUENCE [LARGE SCALE GENOMIC DNA]</scope>
    <source>
        <strain evidence="1">CL-84</strain>
    </source>
</reference>
<dbReference type="EMBL" id="CP016757">
    <property type="protein sequence ID" value="ANZ43809.1"/>
    <property type="molecule type" value="Genomic_DNA"/>
</dbReference>
<protein>
    <submittedName>
        <fullName evidence="1">Uncharacterized protein</fullName>
    </submittedName>
</protein>
<dbReference type="Proteomes" id="UP000093044">
    <property type="component" value="Chromosome"/>
</dbReference>
<dbReference type="RefSeq" id="WP_066741961.1">
    <property type="nucleotide sequence ID" value="NZ_CP016757.1"/>
</dbReference>
<evidence type="ECO:0000313" key="1">
    <source>
        <dbReference type="EMBL" id="ANZ43809.1"/>
    </source>
</evidence>
<dbReference type="Gene3D" id="3.40.630.10">
    <property type="entry name" value="Zn peptidases"/>
    <property type="match status" value="1"/>
</dbReference>
<dbReference type="OrthoDB" id="9808195at2"/>
<accession>A0A1B2I1F9</accession>
<dbReference type="AlphaFoldDB" id="A0A1B2I1F9"/>
<evidence type="ECO:0000313" key="2">
    <source>
        <dbReference type="Proteomes" id="UP000093044"/>
    </source>
</evidence>
<sequence length="59" mass="6611">MAPAINESRFLDDLFAQGKIGWRVEHGLQRLAYSTSYLEARAWLNGKMEEAGLKTRVGG</sequence>
<organism evidence="1 2">
    <name type="scientific">Cloacibacillus porcorum</name>
    <dbReference type="NCBI Taxonomy" id="1197717"/>
    <lineage>
        <taxon>Bacteria</taxon>
        <taxon>Thermotogati</taxon>
        <taxon>Synergistota</taxon>
        <taxon>Synergistia</taxon>
        <taxon>Synergistales</taxon>
        <taxon>Synergistaceae</taxon>
        <taxon>Cloacibacillus</taxon>
    </lineage>
</organism>
<dbReference type="GeneID" id="83056435"/>
<proteinExistence type="predicted"/>
<name>A0A1B2I1F9_9BACT</name>
<gene>
    <name evidence="1" type="ORF">BED41_01035</name>
</gene>